<reference evidence="3 4" key="1">
    <citation type="submission" date="2017-07" db="EMBL/GenBank/DDBJ databases">
        <authorList>
            <person name="Talla V."/>
            <person name="Backstrom N."/>
        </authorList>
    </citation>
    <scope>NUCLEOTIDE SEQUENCE [LARGE SCALE GENOMIC DNA]</scope>
</reference>
<dbReference type="Pfam" id="PF07898">
    <property type="entry name" value="DUF1676"/>
    <property type="match status" value="1"/>
</dbReference>
<keyword evidence="1" id="KW-1133">Transmembrane helix</keyword>
<keyword evidence="2" id="KW-0732">Signal</keyword>
<keyword evidence="4" id="KW-1185">Reference proteome</keyword>
<evidence type="ECO:0000313" key="4">
    <source>
        <dbReference type="Proteomes" id="UP000324832"/>
    </source>
</evidence>
<organism evidence="3 4">
    <name type="scientific">Leptidea sinapis</name>
    <dbReference type="NCBI Taxonomy" id="189913"/>
    <lineage>
        <taxon>Eukaryota</taxon>
        <taxon>Metazoa</taxon>
        <taxon>Ecdysozoa</taxon>
        <taxon>Arthropoda</taxon>
        <taxon>Hexapoda</taxon>
        <taxon>Insecta</taxon>
        <taxon>Pterygota</taxon>
        <taxon>Neoptera</taxon>
        <taxon>Endopterygota</taxon>
        <taxon>Lepidoptera</taxon>
        <taxon>Glossata</taxon>
        <taxon>Ditrysia</taxon>
        <taxon>Papilionoidea</taxon>
        <taxon>Pieridae</taxon>
        <taxon>Dismorphiinae</taxon>
        <taxon>Leptidea</taxon>
    </lineage>
</organism>
<dbReference type="AlphaFoldDB" id="A0A5E4PV96"/>
<evidence type="ECO:0000313" key="3">
    <source>
        <dbReference type="EMBL" id="VVC89941.1"/>
    </source>
</evidence>
<feature type="signal peptide" evidence="2">
    <location>
        <begin position="1"/>
        <end position="36"/>
    </location>
</feature>
<protein>
    <submittedName>
        <fullName evidence="3">Uncharacterized protein</fullName>
    </submittedName>
</protein>
<gene>
    <name evidence="3" type="ORF">LSINAPIS_LOCUS2966</name>
</gene>
<evidence type="ECO:0000256" key="2">
    <source>
        <dbReference type="SAM" id="SignalP"/>
    </source>
</evidence>
<dbReference type="EMBL" id="FZQP02000670">
    <property type="protein sequence ID" value="VVC89941.1"/>
    <property type="molecule type" value="Genomic_DNA"/>
</dbReference>
<accession>A0A5E4PV96</accession>
<name>A0A5E4PV96_9NEOP</name>
<proteinExistence type="predicted"/>
<feature type="chain" id="PRO_5022881887" evidence="2">
    <location>
        <begin position="37"/>
        <end position="169"/>
    </location>
</feature>
<keyword evidence="1" id="KW-0472">Membrane</keyword>
<feature type="transmembrane region" description="Helical" evidence="1">
    <location>
        <begin position="91"/>
        <end position="110"/>
    </location>
</feature>
<sequence length="169" mass="18825">MKKEPTLAMAATMTGPLVSRLLLLLTLTCLCAFVSCDKSEDSERKLQLVDGVTVNIPATENETGSLLSFDIDLNENVETGRGKRKNLMQKLMPMFILPFVIQSTIVPLFLGMLKFMLVKSLMIGKLALVLIIINAFRNSNSFRNRDNIASIHYGFNGQGMEEYGAYINK</sequence>
<dbReference type="Proteomes" id="UP000324832">
    <property type="component" value="Unassembled WGS sequence"/>
</dbReference>
<feature type="transmembrane region" description="Helical" evidence="1">
    <location>
        <begin position="116"/>
        <end position="136"/>
    </location>
</feature>
<dbReference type="InterPro" id="IPR012464">
    <property type="entry name" value="DUF1676"/>
</dbReference>
<keyword evidence="1" id="KW-0812">Transmembrane</keyword>
<evidence type="ECO:0000256" key="1">
    <source>
        <dbReference type="SAM" id="Phobius"/>
    </source>
</evidence>